<dbReference type="AlphaFoldDB" id="A0A916N178"/>
<evidence type="ECO:0008006" key="5">
    <source>
        <dbReference type="Google" id="ProtNLM"/>
    </source>
</evidence>
<evidence type="ECO:0000256" key="2">
    <source>
        <dbReference type="SAM" id="SignalP"/>
    </source>
</evidence>
<dbReference type="RefSeq" id="WP_211945070.1">
    <property type="nucleotide sequence ID" value="NZ_CAJPUY010000001.1"/>
</dbReference>
<protein>
    <recommendedName>
        <fullName evidence="5">DUF4148 domain-containing protein</fullName>
    </recommendedName>
</protein>
<sequence length="116" mass="12385">MHKPLPLFLTGLMVLGLASTALAQTAPGQGAANAISDAVQEGSNPYRPPSGGSTDPEEARRAKCEALKDEFNATSKQRTYQSSGTATHNAQGRPVPKIERDKSRKALQETYRANCT</sequence>
<evidence type="ECO:0000256" key="1">
    <source>
        <dbReference type="SAM" id="MobiDB-lite"/>
    </source>
</evidence>
<feature type="compositionally biased region" description="Basic and acidic residues" evidence="1">
    <location>
        <begin position="96"/>
        <end position="107"/>
    </location>
</feature>
<evidence type="ECO:0000313" key="4">
    <source>
        <dbReference type="Proteomes" id="UP000672934"/>
    </source>
</evidence>
<keyword evidence="2" id="KW-0732">Signal</keyword>
<feature type="region of interest" description="Disordered" evidence="1">
    <location>
        <begin position="28"/>
        <end position="116"/>
    </location>
</feature>
<feature type="compositionally biased region" description="Polar residues" evidence="1">
    <location>
        <begin position="72"/>
        <end position="90"/>
    </location>
</feature>
<dbReference type="EMBL" id="CAJPUY010000001">
    <property type="protein sequence ID" value="CAG2126538.1"/>
    <property type="molecule type" value="Genomic_DNA"/>
</dbReference>
<feature type="compositionally biased region" description="Basic and acidic residues" evidence="1">
    <location>
        <begin position="57"/>
        <end position="71"/>
    </location>
</feature>
<feature type="chain" id="PRO_5037618880" description="DUF4148 domain-containing protein" evidence="2">
    <location>
        <begin position="24"/>
        <end position="116"/>
    </location>
</feature>
<feature type="signal peptide" evidence="2">
    <location>
        <begin position="1"/>
        <end position="23"/>
    </location>
</feature>
<keyword evidence="4" id="KW-1185">Reference proteome</keyword>
<accession>A0A916N178</accession>
<name>A0A916N178_9BURK</name>
<proteinExistence type="predicted"/>
<organism evidence="3 4">
    <name type="scientific">Cupriavidus yeoncheonensis</name>
    <dbReference type="NCBI Taxonomy" id="1462994"/>
    <lineage>
        <taxon>Bacteria</taxon>
        <taxon>Pseudomonadati</taxon>
        <taxon>Pseudomonadota</taxon>
        <taxon>Betaproteobacteria</taxon>
        <taxon>Burkholderiales</taxon>
        <taxon>Burkholderiaceae</taxon>
        <taxon>Cupriavidus</taxon>
    </lineage>
</organism>
<comment type="caution">
    <text evidence="3">The sequence shown here is derived from an EMBL/GenBank/DDBJ whole genome shotgun (WGS) entry which is preliminary data.</text>
</comment>
<evidence type="ECO:0000313" key="3">
    <source>
        <dbReference type="EMBL" id="CAG2126538.1"/>
    </source>
</evidence>
<gene>
    <name evidence="3" type="ORF">LMG31506_00023</name>
</gene>
<reference evidence="3" key="1">
    <citation type="submission" date="2021-03" db="EMBL/GenBank/DDBJ databases">
        <authorList>
            <person name="Peeters C."/>
        </authorList>
    </citation>
    <scope>NUCLEOTIDE SEQUENCE</scope>
    <source>
        <strain evidence="3">LMG 31506</strain>
    </source>
</reference>
<dbReference type="Proteomes" id="UP000672934">
    <property type="component" value="Unassembled WGS sequence"/>
</dbReference>